<dbReference type="GO" id="GO:0004300">
    <property type="term" value="F:enoyl-CoA hydratase activity"/>
    <property type="evidence" value="ECO:0007669"/>
    <property type="project" value="UniProtKB-EC"/>
</dbReference>
<dbReference type="PANTHER" id="PTHR11941">
    <property type="entry name" value="ENOYL-COA HYDRATASE-RELATED"/>
    <property type="match status" value="1"/>
</dbReference>
<dbReference type="InterPro" id="IPR018376">
    <property type="entry name" value="Enoyl-CoA_hyd/isom_CS"/>
</dbReference>
<dbReference type="Gene3D" id="1.10.12.10">
    <property type="entry name" value="Lyase 2-enoyl-coa Hydratase, Chain A, domain 2"/>
    <property type="match status" value="1"/>
</dbReference>
<proteinExistence type="inferred from homology"/>
<comment type="caution">
    <text evidence="4">The sequence shown here is derived from an EMBL/GenBank/DDBJ whole genome shotgun (WGS) entry which is preliminary data.</text>
</comment>
<reference evidence="5" key="1">
    <citation type="submission" date="2018-08" db="EMBL/GenBank/DDBJ databases">
        <authorList>
            <person name="Kim S.-J."/>
            <person name="Jung G.-Y."/>
        </authorList>
    </citation>
    <scope>NUCLEOTIDE SEQUENCE [LARGE SCALE GENOMIC DNA]</scope>
    <source>
        <strain evidence="5">GY_G</strain>
    </source>
</reference>
<evidence type="ECO:0000256" key="2">
    <source>
        <dbReference type="ARBA" id="ARBA00023239"/>
    </source>
</evidence>
<dbReference type="InterPro" id="IPR029045">
    <property type="entry name" value="ClpP/crotonase-like_dom_sf"/>
</dbReference>
<comment type="similarity">
    <text evidence="1 3">Belongs to the enoyl-CoA hydratase/isomerase family.</text>
</comment>
<gene>
    <name evidence="4" type="ORF">DXH95_09065</name>
</gene>
<dbReference type="Pfam" id="PF00378">
    <property type="entry name" value="ECH_1"/>
    <property type="match status" value="1"/>
</dbReference>
<dbReference type="Proteomes" id="UP000263833">
    <property type="component" value="Unassembled WGS sequence"/>
</dbReference>
<dbReference type="NCBIfam" id="NF006699">
    <property type="entry name" value="PRK09245.1"/>
    <property type="match status" value="1"/>
</dbReference>
<dbReference type="EMBL" id="QRGP01000001">
    <property type="protein sequence ID" value="RDV07474.1"/>
    <property type="molecule type" value="Genomic_DNA"/>
</dbReference>
<dbReference type="PROSITE" id="PS00166">
    <property type="entry name" value="ENOYL_COA_HYDRATASE"/>
    <property type="match status" value="1"/>
</dbReference>
<dbReference type="EC" id="4.2.1.17" evidence="4"/>
<keyword evidence="2 4" id="KW-0456">Lyase</keyword>
<dbReference type="PANTHER" id="PTHR11941:SF54">
    <property type="entry name" value="ENOYL-COA HYDRATASE, MITOCHONDRIAL"/>
    <property type="match status" value="1"/>
</dbReference>
<dbReference type="InterPro" id="IPR014748">
    <property type="entry name" value="Enoyl-CoA_hydra_C"/>
</dbReference>
<keyword evidence="5" id="KW-1185">Reference proteome</keyword>
<sequence length="264" mass="28260">MLLQERDGSILTITLNMPEKRNPISDVAVVDAICTAFEEADRDISVRCVILTGAGTAFSAGGDLKQMRPDSGGLRSGNPVETRRNYKYGIQRLPLMFQALEVPVVAAVNGHAIGAGLDLATMCDVRVAAESAKFAESFVKLGIIPGDGGAWLLPRIVGFSRATELALTGEMIDAAEALKIGLVSHVVPNDDLLGKAREIAAKIAANPPHAVRMTKRLLREGQMADLKNILEMSAAMQSLAHNTRDNDEAINAFIEKRAPVFTGE</sequence>
<dbReference type="OrthoDB" id="5730382at2"/>
<dbReference type="AlphaFoldDB" id="A0A371BIP2"/>
<dbReference type="SUPFAM" id="SSF52096">
    <property type="entry name" value="ClpP/crotonase"/>
    <property type="match status" value="1"/>
</dbReference>
<dbReference type="GO" id="GO:0006635">
    <property type="term" value="P:fatty acid beta-oxidation"/>
    <property type="evidence" value="ECO:0007669"/>
    <property type="project" value="TreeGrafter"/>
</dbReference>
<evidence type="ECO:0000256" key="1">
    <source>
        <dbReference type="ARBA" id="ARBA00005254"/>
    </source>
</evidence>
<organism evidence="4 5">
    <name type="scientific">Sphingorhabdus pulchriflava</name>
    <dbReference type="NCBI Taxonomy" id="2292257"/>
    <lineage>
        <taxon>Bacteria</taxon>
        <taxon>Pseudomonadati</taxon>
        <taxon>Pseudomonadota</taxon>
        <taxon>Alphaproteobacteria</taxon>
        <taxon>Sphingomonadales</taxon>
        <taxon>Sphingomonadaceae</taxon>
        <taxon>Sphingorhabdus</taxon>
    </lineage>
</organism>
<dbReference type="InterPro" id="IPR001753">
    <property type="entry name" value="Enoyl-CoA_hydra/iso"/>
</dbReference>
<accession>A0A371BIP2</accession>
<evidence type="ECO:0000256" key="3">
    <source>
        <dbReference type="RuleBase" id="RU003707"/>
    </source>
</evidence>
<protein>
    <submittedName>
        <fullName evidence="4">Enoyl-CoA hydratase</fullName>
        <ecNumber evidence="4">4.2.1.17</ecNumber>
    </submittedName>
</protein>
<dbReference type="RefSeq" id="WP_115549020.1">
    <property type="nucleotide sequence ID" value="NZ_QRGP01000001.1"/>
</dbReference>
<name>A0A371BIP2_9SPHN</name>
<evidence type="ECO:0000313" key="5">
    <source>
        <dbReference type="Proteomes" id="UP000263833"/>
    </source>
</evidence>
<dbReference type="CDD" id="cd06558">
    <property type="entry name" value="crotonase-like"/>
    <property type="match status" value="1"/>
</dbReference>
<dbReference type="Gene3D" id="3.90.226.10">
    <property type="entry name" value="2-enoyl-CoA Hydratase, Chain A, domain 1"/>
    <property type="match status" value="1"/>
</dbReference>
<evidence type="ECO:0000313" key="4">
    <source>
        <dbReference type="EMBL" id="RDV07474.1"/>
    </source>
</evidence>